<dbReference type="InterPro" id="IPR050190">
    <property type="entry name" value="UPF0213_domain"/>
</dbReference>
<dbReference type="PROSITE" id="PS50164">
    <property type="entry name" value="GIY_YIG"/>
    <property type="match status" value="1"/>
</dbReference>
<reference evidence="3 4" key="1">
    <citation type="submission" date="2018-11" db="EMBL/GenBank/DDBJ databases">
        <authorList>
            <person name="Jang G.I."/>
            <person name="Hwang C.Y."/>
        </authorList>
    </citation>
    <scope>NUCLEOTIDE SEQUENCE [LARGE SCALE GENOMIC DNA]</scope>
    <source>
        <strain evidence="3 4">SSM26</strain>
    </source>
</reference>
<evidence type="ECO:0000256" key="1">
    <source>
        <dbReference type="ARBA" id="ARBA00007435"/>
    </source>
</evidence>
<dbReference type="InterPro" id="IPR035901">
    <property type="entry name" value="GIY-YIG_endonuc_sf"/>
</dbReference>
<dbReference type="SUPFAM" id="SSF82771">
    <property type="entry name" value="GIY-YIG endonuclease"/>
    <property type="match status" value="1"/>
</dbReference>
<keyword evidence="4" id="KW-1185">Reference proteome</keyword>
<evidence type="ECO:0000313" key="3">
    <source>
        <dbReference type="EMBL" id="ROZ85380.1"/>
    </source>
</evidence>
<comment type="similarity">
    <text evidence="1">Belongs to the UPF0213 family.</text>
</comment>
<dbReference type="EMBL" id="RKKU01000007">
    <property type="protein sequence ID" value="ROZ85380.1"/>
    <property type="molecule type" value="Genomic_DNA"/>
</dbReference>
<organism evidence="3 4">
    <name type="scientific">Pseudomonas neustonica</name>
    <dbReference type="NCBI Taxonomy" id="2487346"/>
    <lineage>
        <taxon>Bacteria</taxon>
        <taxon>Pseudomonadati</taxon>
        <taxon>Pseudomonadota</taxon>
        <taxon>Gammaproteobacteria</taxon>
        <taxon>Pseudomonadales</taxon>
        <taxon>Pseudomonadaceae</taxon>
        <taxon>Pseudomonas</taxon>
    </lineage>
</organism>
<dbReference type="PANTHER" id="PTHR34477">
    <property type="entry name" value="UPF0213 PROTEIN YHBQ"/>
    <property type="match status" value="1"/>
</dbReference>
<dbReference type="Proteomes" id="UP000275199">
    <property type="component" value="Unassembled WGS sequence"/>
</dbReference>
<dbReference type="PANTHER" id="PTHR34477:SF1">
    <property type="entry name" value="UPF0213 PROTEIN YHBQ"/>
    <property type="match status" value="1"/>
</dbReference>
<dbReference type="RefSeq" id="WP_123889112.1">
    <property type="nucleotide sequence ID" value="NZ_RKKU01000007.1"/>
</dbReference>
<dbReference type="Pfam" id="PF01541">
    <property type="entry name" value="GIY-YIG"/>
    <property type="match status" value="1"/>
</dbReference>
<dbReference type="Gene3D" id="3.40.1440.10">
    <property type="entry name" value="GIY-YIG endonuclease"/>
    <property type="match status" value="1"/>
</dbReference>
<accession>A0ABX9XIV5</accession>
<protein>
    <submittedName>
        <fullName evidence="3">GIY-YIG nuclease family protein</fullName>
    </submittedName>
</protein>
<proteinExistence type="inferred from homology"/>
<dbReference type="CDD" id="cd10456">
    <property type="entry name" value="GIY-YIG_UPF0213"/>
    <property type="match status" value="1"/>
</dbReference>
<gene>
    <name evidence="3" type="ORF">EF096_08055</name>
</gene>
<feature type="domain" description="GIY-YIG" evidence="2">
    <location>
        <begin position="22"/>
        <end position="97"/>
    </location>
</feature>
<evidence type="ECO:0000259" key="2">
    <source>
        <dbReference type="PROSITE" id="PS50164"/>
    </source>
</evidence>
<dbReference type="InterPro" id="IPR000305">
    <property type="entry name" value="GIY-YIG_endonuc"/>
</dbReference>
<sequence>MSANNTATTEKQGKAPDALASRQWWVYMVRAENGHLYTGISTDPERRFRDHQRGKGARFFNRSPASALVWWRRCEGHGDALRQELSTKALTKKAKERLISQFDSASSLLVKACALSSAEAKLSANQSEAQHE</sequence>
<name>A0ABX9XIV5_9PSED</name>
<comment type="caution">
    <text evidence="3">The sequence shown here is derived from an EMBL/GenBank/DDBJ whole genome shotgun (WGS) entry which is preliminary data.</text>
</comment>
<evidence type="ECO:0000313" key="4">
    <source>
        <dbReference type="Proteomes" id="UP000275199"/>
    </source>
</evidence>